<dbReference type="GO" id="GO:0055085">
    <property type="term" value="P:transmembrane transport"/>
    <property type="evidence" value="ECO:0007669"/>
    <property type="project" value="InterPro"/>
</dbReference>
<evidence type="ECO:0000256" key="4">
    <source>
        <dbReference type="ARBA" id="ARBA00023136"/>
    </source>
</evidence>
<keyword evidence="7" id="KW-1185">Reference proteome</keyword>
<evidence type="ECO:0000256" key="1">
    <source>
        <dbReference type="ARBA" id="ARBA00004141"/>
    </source>
</evidence>
<evidence type="ECO:0000313" key="7">
    <source>
        <dbReference type="Proteomes" id="UP000189911"/>
    </source>
</evidence>
<proteinExistence type="predicted"/>
<dbReference type="GO" id="GO:0005783">
    <property type="term" value="C:endoplasmic reticulum"/>
    <property type="evidence" value="ECO:0007669"/>
    <property type="project" value="TreeGrafter"/>
</dbReference>
<gene>
    <name evidence="6" type="ORF">LANO_0F05952G</name>
</gene>
<evidence type="ECO:0000256" key="2">
    <source>
        <dbReference type="ARBA" id="ARBA00022692"/>
    </source>
</evidence>
<keyword evidence="4 5" id="KW-0472">Membrane</keyword>
<dbReference type="GO" id="GO:0016020">
    <property type="term" value="C:membrane"/>
    <property type="evidence" value="ECO:0007669"/>
    <property type="project" value="UniProtKB-SubCell"/>
</dbReference>
<sequence>MSGESGLSFGHISYLTFESVLQVVIVSFAGFWCAYSGLLPKQGQKVISRLNVDLFTPCLIFSKLARSLSVAKILEIAVIPLFYAITTGVSFGSGKLMSRILGLDKDESNFVVANSIFGNSNSLPVSLTVSLAYTLPGLLWDEIPNDNSDNVASRGILYLLIFQQIGHVLRWSYGYNTLMRWSGDRGNPSVVSVAEQLEVPAVDSTGSSGQLSDLSGRTSDTFYKFQSKFSQFRDKLMSVMNPPLWAMVFSVLVACIHPIQHEFFSKDGFINNTLSDAITQLGGISIPLILVILGSNLYPSTDTPQMSRNYKKLVFGSIVGRMILPSLVMLPIIAMAVKYINVSILDDPIFLVCGFILTISPPAIQLTQITQLNEFFESEMAGVLFWGYVVLSLPVSIFGVSAAMSVLRWAEESHQ</sequence>
<organism evidence="6 7">
    <name type="scientific">Lachancea nothofagi CBS 11611</name>
    <dbReference type="NCBI Taxonomy" id="1266666"/>
    <lineage>
        <taxon>Eukaryota</taxon>
        <taxon>Fungi</taxon>
        <taxon>Dikarya</taxon>
        <taxon>Ascomycota</taxon>
        <taxon>Saccharomycotina</taxon>
        <taxon>Saccharomycetes</taxon>
        <taxon>Saccharomycetales</taxon>
        <taxon>Saccharomycetaceae</taxon>
        <taxon>Lachancea</taxon>
    </lineage>
</organism>
<keyword evidence="3 5" id="KW-1133">Transmembrane helix</keyword>
<reference evidence="7" key="1">
    <citation type="submission" date="2016-03" db="EMBL/GenBank/DDBJ databases">
        <authorList>
            <person name="Devillers Hugo."/>
        </authorList>
    </citation>
    <scope>NUCLEOTIDE SEQUENCE [LARGE SCALE GENOMIC DNA]</scope>
</reference>
<keyword evidence="2 5" id="KW-0812">Transmembrane</keyword>
<evidence type="ECO:0000313" key="6">
    <source>
        <dbReference type="EMBL" id="SCV00250.1"/>
    </source>
</evidence>
<dbReference type="PANTHER" id="PTHR31794">
    <property type="entry name" value="AUXIN EFFLUX TRANSPORTER FAMILY PROTEIN (EUROFUNG)"/>
    <property type="match status" value="1"/>
</dbReference>
<comment type="subcellular location">
    <subcellularLocation>
        <location evidence="1">Membrane</location>
        <topology evidence="1">Multi-pass membrane protein</topology>
    </subcellularLocation>
</comment>
<feature type="transmembrane region" description="Helical" evidence="5">
    <location>
        <begin position="318"/>
        <end position="337"/>
    </location>
</feature>
<feature type="transmembrane region" description="Helical" evidence="5">
    <location>
        <begin position="244"/>
        <end position="265"/>
    </location>
</feature>
<evidence type="ECO:0000256" key="5">
    <source>
        <dbReference type="SAM" id="Phobius"/>
    </source>
</evidence>
<evidence type="ECO:0000256" key="3">
    <source>
        <dbReference type="ARBA" id="ARBA00022989"/>
    </source>
</evidence>
<accession>A0A1G4K894</accession>
<dbReference type="AlphaFoldDB" id="A0A1G4K894"/>
<protein>
    <submittedName>
        <fullName evidence="6">LANO_0F05952g1_1</fullName>
    </submittedName>
</protein>
<name>A0A1G4K894_9SACH</name>
<feature type="transmembrane region" description="Helical" evidence="5">
    <location>
        <begin position="277"/>
        <end position="298"/>
    </location>
</feature>
<dbReference type="OrthoDB" id="2499604at2759"/>
<feature type="transmembrane region" description="Helical" evidence="5">
    <location>
        <begin position="385"/>
        <end position="407"/>
    </location>
</feature>
<dbReference type="Pfam" id="PF03547">
    <property type="entry name" value="Mem_trans"/>
    <property type="match status" value="1"/>
</dbReference>
<dbReference type="EMBL" id="LT598452">
    <property type="protein sequence ID" value="SCV00250.1"/>
    <property type="molecule type" value="Genomic_DNA"/>
</dbReference>
<feature type="transmembrane region" description="Helical" evidence="5">
    <location>
        <begin position="20"/>
        <end position="39"/>
    </location>
</feature>
<dbReference type="InterPro" id="IPR004776">
    <property type="entry name" value="Mem_transp_PIN-like"/>
</dbReference>
<feature type="transmembrane region" description="Helical" evidence="5">
    <location>
        <begin position="349"/>
        <end position="365"/>
    </location>
</feature>
<dbReference type="PANTHER" id="PTHR31794:SF2">
    <property type="entry name" value="AUXIN EFFLUX TRANSPORTER FAMILY PROTEIN (EUROFUNG)"/>
    <property type="match status" value="1"/>
</dbReference>
<dbReference type="Proteomes" id="UP000189911">
    <property type="component" value="Chromosome F"/>
</dbReference>